<comment type="caution">
    <text evidence="12">Lacks conserved residue(s) required for the propagation of feature annotation.</text>
</comment>
<dbReference type="PANTHER" id="PTHR11893">
    <property type="entry name" value="INNEXIN"/>
    <property type="match status" value="1"/>
</dbReference>
<dbReference type="GO" id="GO:0034220">
    <property type="term" value="P:monoatomic ion transmembrane transport"/>
    <property type="evidence" value="ECO:0007669"/>
    <property type="project" value="UniProtKB-KW"/>
</dbReference>
<evidence type="ECO:0000256" key="5">
    <source>
        <dbReference type="ARBA" id="ARBA00022692"/>
    </source>
</evidence>
<keyword evidence="7" id="KW-0965">Cell junction</keyword>
<evidence type="ECO:0000256" key="6">
    <source>
        <dbReference type="ARBA" id="ARBA00022868"/>
    </source>
</evidence>
<evidence type="ECO:0000256" key="2">
    <source>
        <dbReference type="ARBA" id="ARBA00004651"/>
    </source>
</evidence>
<evidence type="ECO:0000256" key="7">
    <source>
        <dbReference type="ARBA" id="ARBA00022949"/>
    </source>
</evidence>
<reference evidence="14 15" key="1">
    <citation type="submission" date="2024-10" db="EMBL/GenBank/DDBJ databases">
        <authorList>
            <person name="Kim D."/>
        </authorList>
    </citation>
    <scope>NUCLEOTIDE SEQUENCE [LARGE SCALE GENOMIC DNA]</scope>
    <source>
        <strain evidence="14">BH-2024</strain>
    </source>
</reference>
<evidence type="ECO:0000256" key="10">
    <source>
        <dbReference type="ARBA" id="ARBA00023136"/>
    </source>
</evidence>
<dbReference type="Pfam" id="PF00876">
    <property type="entry name" value="Innexin"/>
    <property type="match status" value="1"/>
</dbReference>
<dbReference type="PANTHER" id="PTHR11893:SF32">
    <property type="entry name" value="INNEXIN"/>
    <property type="match status" value="1"/>
</dbReference>
<dbReference type="Proteomes" id="UP001620626">
    <property type="component" value="Unassembled WGS sequence"/>
</dbReference>
<evidence type="ECO:0000256" key="4">
    <source>
        <dbReference type="ARBA" id="ARBA00022475"/>
    </source>
</evidence>
<protein>
    <recommendedName>
        <fullName evidence="12">Innexin</fullName>
    </recommendedName>
</protein>
<feature type="transmembrane region" description="Helical" evidence="12">
    <location>
        <begin position="141"/>
        <end position="164"/>
    </location>
</feature>
<evidence type="ECO:0000256" key="3">
    <source>
        <dbReference type="ARBA" id="ARBA00022448"/>
    </source>
</evidence>
<keyword evidence="11 12" id="KW-0407">Ion channel</keyword>
<comment type="function">
    <text evidence="12">Structural component of the gap junctions.</text>
</comment>
<evidence type="ECO:0000256" key="11">
    <source>
        <dbReference type="ARBA" id="ARBA00023303"/>
    </source>
</evidence>
<evidence type="ECO:0000313" key="15">
    <source>
        <dbReference type="Proteomes" id="UP001620626"/>
    </source>
</evidence>
<dbReference type="EMBL" id="JBICBT010000688">
    <property type="protein sequence ID" value="KAL3105379.1"/>
    <property type="molecule type" value="Genomic_DNA"/>
</dbReference>
<keyword evidence="5 12" id="KW-0812">Transmembrane</keyword>
<comment type="subcellular location">
    <subcellularLocation>
        <location evidence="1">Cell junction</location>
        <location evidence="1">Gap junction</location>
    </subcellularLocation>
    <subcellularLocation>
        <location evidence="2 12">Cell membrane</location>
        <topology evidence="2 12">Multi-pass membrane protein</topology>
    </subcellularLocation>
</comment>
<dbReference type="GO" id="GO:0005921">
    <property type="term" value="C:gap junction"/>
    <property type="evidence" value="ECO:0007669"/>
    <property type="project" value="UniProtKB-SubCell"/>
</dbReference>
<dbReference type="InterPro" id="IPR000990">
    <property type="entry name" value="Innexin"/>
</dbReference>
<accession>A0ABD2KRE7</accession>
<keyword evidence="15" id="KW-1185">Reference proteome</keyword>
<keyword evidence="4" id="KW-1003">Cell membrane</keyword>
<evidence type="ECO:0000313" key="14">
    <source>
        <dbReference type="EMBL" id="KAL3105379.1"/>
    </source>
</evidence>
<evidence type="ECO:0000256" key="8">
    <source>
        <dbReference type="ARBA" id="ARBA00022989"/>
    </source>
</evidence>
<keyword evidence="6" id="KW-0303">Gap junction</keyword>
<keyword evidence="8 12" id="KW-1133">Transmembrane helix</keyword>
<comment type="similarity">
    <text evidence="12">Belongs to the pannexin family.</text>
</comment>
<sequence length="283" mass="33175">MFYFSINSFSLRSLPFSVDAVEQSADEGQATVDKIARSLLHAARHRQRTFFCIKSQCFVTVLYLSMKFAYLLLICSHLLIFHHFLGSLNFALGFARHPGDWQQTGHFPRVTVCDFSVFKYAQSVNFTIECVLPLNMFNEKIFVFFFFWLCFLLALNVFSILLWLDRVGNRRDYFRKLLQIYARNDHKIKNNCHQTAENKGTDESLLIIERKSEKSALNLCSFGPDLRIVFGLLHDKIGLIFCAKIFRRMCEIKSEEEKGKEEKEKSEKGKRETEEKEKEEEKE</sequence>
<dbReference type="AlphaFoldDB" id="A0ABD2KRE7"/>
<dbReference type="PRINTS" id="PR01262">
    <property type="entry name" value="INNEXIN"/>
</dbReference>
<comment type="caution">
    <text evidence="14">The sequence shown here is derived from an EMBL/GenBank/DDBJ whole genome shotgun (WGS) entry which is preliminary data.</text>
</comment>
<feature type="transmembrane region" description="Helical" evidence="12">
    <location>
        <begin position="68"/>
        <end position="85"/>
    </location>
</feature>
<evidence type="ECO:0000256" key="13">
    <source>
        <dbReference type="SAM" id="MobiDB-lite"/>
    </source>
</evidence>
<evidence type="ECO:0000256" key="9">
    <source>
        <dbReference type="ARBA" id="ARBA00023065"/>
    </source>
</evidence>
<keyword evidence="9 12" id="KW-0406">Ion transport</keyword>
<dbReference type="GO" id="GO:0005886">
    <property type="term" value="C:plasma membrane"/>
    <property type="evidence" value="ECO:0007669"/>
    <property type="project" value="UniProtKB-SubCell"/>
</dbReference>
<gene>
    <name evidence="12" type="primary">inx</name>
    <name evidence="14" type="ORF">niasHT_026112</name>
</gene>
<name>A0ABD2KRE7_9BILA</name>
<dbReference type="PROSITE" id="PS51013">
    <property type="entry name" value="PANNEXIN"/>
    <property type="match status" value="1"/>
</dbReference>
<evidence type="ECO:0000256" key="12">
    <source>
        <dbReference type="RuleBase" id="RU010713"/>
    </source>
</evidence>
<keyword evidence="3 12" id="KW-0813">Transport</keyword>
<keyword evidence="10 12" id="KW-0472">Membrane</keyword>
<evidence type="ECO:0000256" key="1">
    <source>
        <dbReference type="ARBA" id="ARBA00004610"/>
    </source>
</evidence>
<feature type="region of interest" description="Disordered" evidence="13">
    <location>
        <begin position="255"/>
        <end position="283"/>
    </location>
</feature>
<proteinExistence type="inferred from homology"/>
<organism evidence="14 15">
    <name type="scientific">Heterodera trifolii</name>
    <dbReference type="NCBI Taxonomy" id="157864"/>
    <lineage>
        <taxon>Eukaryota</taxon>
        <taxon>Metazoa</taxon>
        <taxon>Ecdysozoa</taxon>
        <taxon>Nematoda</taxon>
        <taxon>Chromadorea</taxon>
        <taxon>Rhabditida</taxon>
        <taxon>Tylenchina</taxon>
        <taxon>Tylenchomorpha</taxon>
        <taxon>Tylenchoidea</taxon>
        <taxon>Heteroderidae</taxon>
        <taxon>Heteroderinae</taxon>
        <taxon>Heterodera</taxon>
    </lineage>
</organism>